<dbReference type="OrthoDB" id="3639251at2759"/>
<evidence type="ECO:0000313" key="8">
    <source>
        <dbReference type="EMBL" id="PMD21139.1"/>
    </source>
</evidence>
<dbReference type="Gene3D" id="1.20.1250.20">
    <property type="entry name" value="MFS general substrate transporter like domains"/>
    <property type="match status" value="1"/>
</dbReference>
<gene>
    <name evidence="8" type="ORF">NA56DRAFT_659146</name>
</gene>
<comment type="subcellular location">
    <subcellularLocation>
        <location evidence="1">Membrane</location>
        <topology evidence="1">Multi-pass membrane protein</topology>
    </subcellularLocation>
</comment>
<keyword evidence="9" id="KW-1185">Reference proteome</keyword>
<dbReference type="PANTHER" id="PTHR43791">
    <property type="entry name" value="PERMEASE-RELATED"/>
    <property type="match status" value="1"/>
</dbReference>
<sequence>MSSLRVFTFTFASAKTVPQMYALRFLVRLCEGAFFPVIIYLISSWYTKVERGKRVTIFYATATMAGMFSGYLQAAAYKNLNGVLGHEGWQWLYIICGIISLPVGIIGYFFNPDFPENSREFYLTTEEISLARERLLRNGYKPLGASASDKTKIFRIMKQ</sequence>
<feature type="transmembrane region" description="Helical" evidence="6">
    <location>
        <begin position="20"/>
        <end position="43"/>
    </location>
</feature>
<accession>A0A2J6Q4F4</accession>
<evidence type="ECO:0000256" key="4">
    <source>
        <dbReference type="ARBA" id="ARBA00022989"/>
    </source>
</evidence>
<dbReference type="SUPFAM" id="SSF103473">
    <property type="entry name" value="MFS general substrate transporter"/>
    <property type="match status" value="1"/>
</dbReference>
<dbReference type="AlphaFoldDB" id="A0A2J6Q4F4"/>
<dbReference type="InterPro" id="IPR036259">
    <property type="entry name" value="MFS_trans_sf"/>
</dbReference>
<protein>
    <submittedName>
        <fullName evidence="8">MFS general substrate transporter</fullName>
    </submittedName>
</protein>
<evidence type="ECO:0000313" key="9">
    <source>
        <dbReference type="Proteomes" id="UP000235672"/>
    </source>
</evidence>
<organism evidence="8 9">
    <name type="scientific">Hyaloscypha hepaticicola</name>
    <dbReference type="NCBI Taxonomy" id="2082293"/>
    <lineage>
        <taxon>Eukaryota</taxon>
        <taxon>Fungi</taxon>
        <taxon>Dikarya</taxon>
        <taxon>Ascomycota</taxon>
        <taxon>Pezizomycotina</taxon>
        <taxon>Leotiomycetes</taxon>
        <taxon>Helotiales</taxon>
        <taxon>Hyaloscyphaceae</taxon>
        <taxon>Hyaloscypha</taxon>
    </lineage>
</organism>
<evidence type="ECO:0000256" key="6">
    <source>
        <dbReference type="SAM" id="Phobius"/>
    </source>
</evidence>
<dbReference type="Proteomes" id="UP000235672">
    <property type="component" value="Unassembled WGS sequence"/>
</dbReference>
<dbReference type="InterPro" id="IPR011701">
    <property type="entry name" value="MFS"/>
</dbReference>
<feature type="transmembrane region" description="Helical" evidence="6">
    <location>
        <begin position="55"/>
        <end position="77"/>
    </location>
</feature>
<dbReference type="GO" id="GO:0022857">
    <property type="term" value="F:transmembrane transporter activity"/>
    <property type="evidence" value="ECO:0007669"/>
    <property type="project" value="InterPro"/>
</dbReference>
<evidence type="ECO:0000259" key="7">
    <source>
        <dbReference type="PROSITE" id="PS50850"/>
    </source>
</evidence>
<reference evidence="8 9" key="1">
    <citation type="submission" date="2016-05" db="EMBL/GenBank/DDBJ databases">
        <title>A degradative enzymes factory behind the ericoid mycorrhizal symbiosis.</title>
        <authorList>
            <consortium name="DOE Joint Genome Institute"/>
            <person name="Martino E."/>
            <person name="Morin E."/>
            <person name="Grelet G."/>
            <person name="Kuo A."/>
            <person name="Kohler A."/>
            <person name="Daghino S."/>
            <person name="Barry K."/>
            <person name="Choi C."/>
            <person name="Cichocki N."/>
            <person name="Clum A."/>
            <person name="Copeland A."/>
            <person name="Hainaut M."/>
            <person name="Haridas S."/>
            <person name="Labutti K."/>
            <person name="Lindquist E."/>
            <person name="Lipzen A."/>
            <person name="Khouja H.-R."/>
            <person name="Murat C."/>
            <person name="Ohm R."/>
            <person name="Olson A."/>
            <person name="Spatafora J."/>
            <person name="Veneault-Fourrey C."/>
            <person name="Henrissat B."/>
            <person name="Grigoriev I."/>
            <person name="Martin F."/>
            <person name="Perotto S."/>
        </authorList>
    </citation>
    <scope>NUCLEOTIDE SEQUENCE [LARGE SCALE GENOMIC DNA]</scope>
    <source>
        <strain evidence="8 9">UAMH 7357</strain>
    </source>
</reference>
<keyword evidence="4 6" id="KW-1133">Transmembrane helix</keyword>
<evidence type="ECO:0000256" key="1">
    <source>
        <dbReference type="ARBA" id="ARBA00004141"/>
    </source>
</evidence>
<dbReference type="InterPro" id="IPR020846">
    <property type="entry name" value="MFS_dom"/>
</dbReference>
<dbReference type="PROSITE" id="PS50850">
    <property type="entry name" value="MFS"/>
    <property type="match status" value="1"/>
</dbReference>
<name>A0A2J6Q4F4_9HELO</name>
<feature type="domain" description="Major facilitator superfamily (MFS) profile" evidence="7">
    <location>
        <begin position="1"/>
        <end position="159"/>
    </location>
</feature>
<dbReference type="STRING" id="1745343.A0A2J6Q4F4"/>
<feature type="transmembrane region" description="Helical" evidence="6">
    <location>
        <begin position="89"/>
        <end position="110"/>
    </location>
</feature>
<evidence type="ECO:0000256" key="2">
    <source>
        <dbReference type="ARBA" id="ARBA00022448"/>
    </source>
</evidence>
<keyword evidence="5 6" id="KW-0472">Membrane</keyword>
<dbReference type="EMBL" id="KZ613482">
    <property type="protein sequence ID" value="PMD21139.1"/>
    <property type="molecule type" value="Genomic_DNA"/>
</dbReference>
<dbReference type="Pfam" id="PF07690">
    <property type="entry name" value="MFS_1"/>
    <property type="match status" value="1"/>
</dbReference>
<evidence type="ECO:0000256" key="3">
    <source>
        <dbReference type="ARBA" id="ARBA00022692"/>
    </source>
</evidence>
<proteinExistence type="predicted"/>
<keyword evidence="2" id="KW-0813">Transport</keyword>
<evidence type="ECO:0000256" key="5">
    <source>
        <dbReference type="ARBA" id="ARBA00023136"/>
    </source>
</evidence>
<dbReference type="GO" id="GO:0016020">
    <property type="term" value="C:membrane"/>
    <property type="evidence" value="ECO:0007669"/>
    <property type="project" value="UniProtKB-SubCell"/>
</dbReference>
<dbReference type="PANTHER" id="PTHR43791:SF37">
    <property type="entry name" value="MAJOR FACILITATOR SUPERFAMILY (MFS) PROFILE DOMAIN-CONTAINING PROTEIN"/>
    <property type="match status" value="1"/>
</dbReference>
<keyword evidence="3 6" id="KW-0812">Transmembrane</keyword>